<protein>
    <recommendedName>
        <fullName evidence="5">LmbE family protein</fullName>
    </recommendedName>
</protein>
<sequence length="232" mass="26213">MEKERQILIVFPHPDDEAFGVSGTIASYTRNGTPVTYACLTLGEMGRNMGNPPFANRESLPKIRKQELQEAAKILGIQDLRMMGLRDKTIEFENEERLTKMISSLIEELNPSLIITFYPGYSVHPDHEATGAAVVKAVERIPVQNRPKLHCVAFSNNCEEELGPPDIVNDVSAVKEAKMKAMKAHKSQTQLMTAEMEEKLKKNDPQVLAWLQSERFWTYKFSAPTNTFHPPL</sequence>
<dbReference type="Pfam" id="PF02585">
    <property type="entry name" value="PIG-L"/>
    <property type="match status" value="1"/>
</dbReference>
<dbReference type="Proteomes" id="UP000010523">
    <property type="component" value="Unassembled WGS sequence"/>
</dbReference>
<proteinExistence type="predicted"/>
<comment type="caution">
    <text evidence="3">The sequence shown here is derived from an EMBL/GenBank/DDBJ whole genome shotgun (WGS) entry which is preliminary data.</text>
</comment>
<organism evidence="3 4">
    <name type="scientific">Bacillus methanolicus PB1</name>
    <dbReference type="NCBI Taxonomy" id="997296"/>
    <lineage>
        <taxon>Bacteria</taxon>
        <taxon>Bacillati</taxon>
        <taxon>Bacillota</taxon>
        <taxon>Bacilli</taxon>
        <taxon>Bacillales</taxon>
        <taxon>Bacillaceae</taxon>
        <taxon>Bacillus</taxon>
    </lineage>
</organism>
<dbReference type="InterPro" id="IPR024078">
    <property type="entry name" value="LmbE-like_dom_sf"/>
</dbReference>
<dbReference type="OrthoDB" id="9790023at2"/>
<dbReference type="InterPro" id="IPR023841">
    <property type="entry name" value="BshB2"/>
</dbReference>
<evidence type="ECO:0000256" key="2">
    <source>
        <dbReference type="ARBA" id="ARBA00024609"/>
    </source>
</evidence>
<dbReference type="PANTHER" id="PTHR12993">
    <property type="entry name" value="N-ACETYLGLUCOSAMINYL-PHOSPHATIDYLINOSITOL DE-N-ACETYLASE-RELATED"/>
    <property type="match status" value="1"/>
</dbReference>
<comment type="catalytic activity">
    <reaction evidence="2">
        <text>(S)-malyl N-acetyl-alpha-D-glucosaminide + H2O = (S)-malyl alpha-D-glucosaminide + acetate</text>
        <dbReference type="Rhea" id="RHEA:33411"/>
        <dbReference type="ChEBI" id="CHEBI:15377"/>
        <dbReference type="ChEBI" id="CHEBI:30089"/>
        <dbReference type="ChEBI" id="CHEBI:64870"/>
        <dbReference type="ChEBI" id="CHEBI:64871"/>
    </reaction>
</comment>
<dbReference type="eggNOG" id="COG2120">
    <property type="taxonomic scope" value="Bacteria"/>
</dbReference>
<dbReference type="NCBIfam" id="TIGR04000">
    <property type="entry name" value="thiol_BshB2"/>
    <property type="match status" value="1"/>
</dbReference>
<dbReference type="PATRIC" id="fig|997296.3.peg.1644"/>
<reference evidence="3 4" key="1">
    <citation type="journal article" date="2012" name="Appl. Environ. Microbiol.">
        <title>Genome Sequence of Thermotolerant Bacillus methanolicus: Features and Regulation Related to Methylotrophy and Production of L-Lysine and L-Glutamate from Methanol.</title>
        <authorList>
            <person name="Heggeset T.M."/>
            <person name="Krog A."/>
            <person name="Balzer S."/>
            <person name="Wentzel A."/>
            <person name="Ellingsen T.E."/>
            <person name="Brautaset T."/>
        </authorList>
    </citation>
    <scope>NUCLEOTIDE SEQUENCE [LARGE SCALE GENOMIC DNA]</scope>
    <source>
        <strain evidence="3 4">PB1</strain>
    </source>
</reference>
<keyword evidence="4" id="KW-1185">Reference proteome</keyword>
<dbReference type="STRING" id="997296.PB1_07737"/>
<dbReference type="SUPFAM" id="SSF102588">
    <property type="entry name" value="LmbE-like"/>
    <property type="match status" value="1"/>
</dbReference>
<dbReference type="Gene3D" id="3.40.50.10320">
    <property type="entry name" value="LmbE-like"/>
    <property type="match status" value="1"/>
</dbReference>
<dbReference type="AlphaFoldDB" id="I3E164"/>
<dbReference type="GO" id="GO:0016811">
    <property type="term" value="F:hydrolase activity, acting on carbon-nitrogen (but not peptide) bonds, in linear amides"/>
    <property type="evidence" value="ECO:0007669"/>
    <property type="project" value="TreeGrafter"/>
</dbReference>
<dbReference type="InterPro" id="IPR003737">
    <property type="entry name" value="GlcNAc_PI_deacetylase-related"/>
</dbReference>
<gene>
    <name evidence="3" type="ORF">PB1_07737</name>
</gene>
<dbReference type="PANTHER" id="PTHR12993:SF27">
    <property type="entry name" value="N-ACETYL-ALPHA-D-GLUCOSAMINYL L-MALATE DEACETYLASE 2-RELATED"/>
    <property type="match status" value="1"/>
</dbReference>
<accession>I3E164</accession>
<name>I3E164_BACMT</name>
<comment type="cofactor">
    <cofactor evidence="1">
        <name>Zn(2+)</name>
        <dbReference type="ChEBI" id="CHEBI:29105"/>
    </cofactor>
</comment>
<dbReference type="EMBL" id="AFEU01000002">
    <property type="protein sequence ID" value="EIJ80235.1"/>
    <property type="molecule type" value="Genomic_DNA"/>
</dbReference>
<evidence type="ECO:0000313" key="3">
    <source>
        <dbReference type="EMBL" id="EIJ80235.1"/>
    </source>
</evidence>
<evidence type="ECO:0000313" key="4">
    <source>
        <dbReference type="Proteomes" id="UP000010523"/>
    </source>
</evidence>
<evidence type="ECO:0000256" key="1">
    <source>
        <dbReference type="ARBA" id="ARBA00001947"/>
    </source>
</evidence>
<dbReference type="RefSeq" id="WP_003351667.1">
    <property type="nucleotide sequence ID" value="NZ_AFEU01000002.1"/>
</dbReference>
<evidence type="ECO:0008006" key="5">
    <source>
        <dbReference type="Google" id="ProtNLM"/>
    </source>
</evidence>